<dbReference type="CDD" id="cd05233">
    <property type="entry name" value="SDR_c"/>
    <property type="match status" value="1"/>
</dbReference>
<dbReference type="EC" id="1.1.1.-" evidence="3"/>
<dbReference type="PRINTS" id="PR00081">
    <property type="entry name" value="GDHRDH"/>
</dbReference>
<organism evidence="3 4">
    <name type="scientific">Garicola koreensis</name>
    <dbReference type="NCBI Taxonomy" id="1262554"/>
    <lineage>
        <taxon>Bacteria</taxon>
        <taxon>Bacillati</taxon>
        <taxon>Actinomycetota</taxon>
        <taxon>Actinomycetes</taxon>
        <taxon>Micrococcales</taxon>
        <taxon>Micrococcaceae</taxon>
        <taxon>Garicola</taxon>
    </lineage>
</organism>
<name>A0A7W5Y0F8_9MICC</name>
<sequence>MNTESTKAVIVTGSTSGIGFAIASRLYAEGWRVTLNGYRTEKEGADLCAKMPGADYVDADVSTSDGAAHLVKTAVASFGQLDAVVNNAGVAWRIDHSDLDAVDDEFWDKIMAVNLKGPWNVAKAARPHLARSSGQIINNASLAGLTTTGSSIPYAVSKAGLVHLTHLLAKALGPEIRVNAVAPGYIDTPLTHEWQSVRDYVEDNAPARRLGDPEDVAEAVHGVMKMGYVSGAIIPVAGGLQVL</sequence>
<dbReference type="AlphaFoldDB" id="A0A7W5Y0F8"/>
<dbReference type="GO" id="GO:0006633">
    <property type="term" value="P:fatty acid biosynthetic process"/>
    <property type="evidence" value="ECO:0007669"/>
    <property type="project" value="TreeGrafter"/>
</dbReference>
<proteinExistence type="inferred from homology"/>
<dbReference type="GO" id="GO:0016616">
    <property type="term" value="F:oxidoreductase activity, acting on the CH-OH group of donors, NAD or NADP as acceptor"/>
    <property type="evidence" value="ECO:0007669"/>
    <property type="project" value="TreeGrafter"/>
</dbReference>
<protein>
    <submittedName>
        <fullName evidence="3">Ketoreductase RED2</fullName>
        <ecNumber evidence="3">1.1.1.-</ecNumber>
    </submittedName>
</protein>
<keyword evidence="2 3" id="KW-0560">Oxidoreductase</keyword>
<dbReference type="FunFam" id="3.40.50.720:FF:000084">
    <property type="entry name" value="Short-chain dehydrogenase reductase"/>
    <property type="match status" value="1"/>
</dbReference>
<dbReference type="SUPFAM" id="SSF51735">
    <property type="entry name" value="NAD(P)-binding Rossmann-fold domains"/>
    <property type="match status" value="1"/>
</dbReference>
<dbReference type="Pfam" id="PF13561">
    <property type="entry name" value="adh_short_C2"/>
    <property type="match status" value="1"/>
</dbReference>
<evidence type="ECO:0000313" key="3">
    <source>
        <dbReference type="EMBL" id="MBB3668376.1"/>
    </source>
</evidence>
<evidence type="ECO:0000256" key="2">
    <source>
        <dbReference type="ARBA" id="ARBA00023002"/>
    </source>
</evidence>
<dbReference type="InterPro" id="IPR002347">
    <property type="entry name" value="SDR_fam"/>
</dbReference>
<accession>A0A7W5Y0F8</accession>
<dbReference type="InterPro" id="IPR036291">
    <property type="entry name" value="NAD(P)-bd_dom_sf"/>
</dbReference>
<dbReference type="RefSeq" id="WP_183358778.1">
    <property type="nucleotide sequence ID" value="NZ_BAABKR010000007.1"/>
</dbReference>
<evidence type="ECO:0000256" key="1">
    <source>
        <dbReference type="ARBA" id="ARBA00006484"/>
    </source>
</evidence>
<dbReference type="PRINTS" id="PR00080">
    <property type="entry name" value="SDRFAMILY"/>
</dbReference>
<evidence type="ECO:0000313" key="4">
    <source>
        <dbReference type="Proteomes" id="UP000547528"/>
    </source>
</evidence>
<dbReference type="PANTHER" id="PTHR42760:SF133">
    <property type="entry name" value="3-OXOACYL-[ACYL-CARRIER-PROTEIN] REDUCTASE"/>
    <property type="match status" value="1"/>
</dbReference>
<dbReference type="PANTHER" id="PTHR42760">
    <property type="entry name" value="SHORT-CHAIN DEHYDROGENASES/REDUCTASES FAMILY MEMBER"/>
    <property type="match status" value="1"/>
</dbReference>
<dbReference type="Gene3D" id="3.40.50.720">
    <property type="entry name" value="NAD(P)-binding Rossmann-like Domain"/>
    <property type="match status" value="1"/>
</dbReference>
<reference evidence="3 4" key="1">
    <citation type="submission" date="2020-08" db="EMBL/GenBank/DDBJ databases">
        <title>Sequencing the genomes of 1000 actinobacteria strains.</title>
        <authorList>
            <person name="Klenk H.-P."/>
        </authorList>
    </citation>
    <scope>NUCLEOTIDE SEQUENCE [LARGE SCALE GENOMIC DNA]</scope>
    <source>
        <strain evidence="3 4">DSM 28238</strain>
    </source>
</reference>
<comment type="similarity">
    <text evidence="1">Belongs to the short-chain dehydrogenases/reductases (SDR) family.</text>
</comment>
<dbReference type="GO" id="GO:0048038">
    <property type="term" value="F:quinone binding"/>
    <property type="evidence" value="ECO:0007669"/>
    <property type="project" value="TreeGrafter"/>
</dbReference>
<dbReference type="InterPro" id="IPR020904">
    <property type="entry name" value="Sc_DH/Rdtase_CS"/>
</dbReference>
<dbReference type="EMBL" id="JACIBT010000016">
    <property type="protein sequence ID" value="MBB3668376.1"/>
    <property type="molecule type" value="Genomic_DNA"/>
</dbReference>
<dbReference type="Proteomes" id="UP000547528">
    <property type="component" value="Unassembled WGS sequence"/>
</dbReference>
<dbReference type="PROSITE" id="PS00061">
    <property type="entry name" value="ADH_SHORT"/>
    <property type="match status" value="1"/>
</dbReference>
<keyword evidence="4" id="KW-1185">Reference proteome</keyword>
<comment type="caution">
    <text evidence="3">The sequence shown here is derived from an EMBL/GenBank/DDBJ whole genome shotgun (WGS) entry which is preliminary data.</text>
</comment>
<gene>
    <name evidence="3" type="ORF">FHX47_002011</name>
</gene>